<dbReference type="EMBL" id="VDMN01000001">
    <property type="protein sequence ID" value="TNM65491.1"/>
    <property type="molecule type" value="Genomic_DNA"/>
</dbReference>
<evidence type="ECO:0000313" key="1">
    <source>
        <dbReference type="EMBL" id="TNM65491.1"/>
    </source>
</evidence>
<protein>
    <recommendedName>
        <fullName evidence="3">Histidinol dehydrogenase</fullName>
    </recommendedName>
</protein>
<name>A0A5C4XRA2_9HYPH</name>
<sequence>MALYLTDEELDALAERAQKVLNAPSKKDAVRQALERVVLDEPDKTEGDREPFFERVKAIQDEIKRLGRPNPNFDDKAFLDDMWES</sequence>
<proteinExistence type="predicted"/>
<evidence type="ECO:0000313" key="2">
    <source>
        <dbReference type="Proteomes" id="UP000311605"/>
    </source>
</evidence>
<gene>
    <name evidence="1" type="ORF">FHP24_04270</name>
</gene>
<dbReference type="Pfam" id="PF07704">
    <property type="entry name" value="PSK_trans_fac"/>
    <property type="match status" value="1"/>
</dbReference>
<organism evidence="1 2">
    <name type="scientific">Aliirhizobium smilacinae</name>
    <dbReference type="NCBI Taxonomy" id="1395944"/>
    <lineage>
        <taxon>Bacteria</taxon>
        <taxon>Pseudomonadati</taxon>
        <taxon>Pseudomonadota</taxon>
        <taxon>Alphaproteobacteria</taxon>
        <taxon>Hyphomicrobiales</taxon>
        <taxon>Rhizobiaceae</taxon>
        <taxon>Aliirhizobium</taxon>
    </lineage>
</organism>
<dbReference type="AlphaFoldDB" id="A0A5C4XRA2"/>
<dbReference type="Proteomes" id="UP000311605">
    <property type="component" value="Unassembled WGS sequence"/>
</dbReference>
<dbReference type="OrthoDB" id="8301496at2"/>
<accession>A0A5C4XRA2</accession>
<comment type="caution">
    <text evidence="1">The sequence shown here is derived from an EMBL/GenBank/DDBJ whole genome shotgun (WGS) entry which is preliminary data.</text>
</comment>
<keyword evidence="2" id="KW-1185">Reference proteome</keyword>
<evidence type="ECO:0008006" key="3">
    <source>
        <dbReference type="Google" id="ProtNLM"/>
    </source>
</evidence>
<dbReference type="InterPro" id="IPR011660">
    <property type="entry name" value="VapB-like"/>
</dbReference>
<reference evidence="1 2" key="1">
    <citation type="submission" date="2019-06" db="EMBL/GenBank/DDBJ databases">
        <title>The draft genome of Rhizobium smilacinae PTYR-5.</title>
        <authorList>
            <person name="Liu L."/>
            <person name="Li L."/>
            <person name="Zhang X."/>
        </authorList>
    </citation>
    <scope>NUCLEOTIDE SEQUENCE [LARGE SCALE GENOMIC DNA]</scope>
    <source>
        <strain evidence="1 2">PTYR-5</strain>
    </source>
</reference>
<dbReference type="RefSeq" id="WP_139673309.1">
    <property type="nucleotide sequence ID" value="NZ_VDMN01000001.1"/>
</dbReference>